<evidence type="ECO:0000256" key="3">
    <source>
        <dbReference type="ARBA" id="ARBA00022676"/>
    </source>
</evidence>
<keyword evidence="7 8" id="KW-0472">Membrane</keyword>
<dbReference type="RefSeq" id="WP_119481153.1">
    <property type="nucleotide sequence ID" value="NZ_QXTG01000001.1"/>
</dbReference>
<proteinExistence type="predicted"/>
<evidence type="ECO:0000256" key="2">
    <source>
        <dbReference type="ARBA" id="ARBA00022475"/>
    </source>
</evidence>
<feature type="transmembrane region" description="Helical" evidence="8">
    <location>
        <begin position="118"/>
        <end position="137"/>
    </location>
</feature>
<dbReference type="GO" id="GO:0005886">
    <property type="term" value="C:plasma membrane"/>
    <property type="evidence" value="ECO:0007669"/>
    <property type="project" value="UniProtKB-SubCell"/>
</dbReference>
<dbReference type="PANTHER" id="PTHR33908">
    <property type="entry name" value="MANNOSYLTRANSFERASE YKCB-RELATED"/>
    <property type="match status" value="1"/>
</dbReference>
<feature type="transmembrane region" description="Helical" evidence="8">
    <location>
        <begin position="62"/>
        <end position="81"/>
    </location>
</feature>
<feature type="transmembrane region" description="Helical" evidence="8">
    <location>
        <begin position="167"/>
        <end position="189"/>
    </location>
</feature>
<dbReference type="PANTHER" id="PTHR33908:SF3">
    <property type="entry name" value="UNDECAPRENYL PHOSPHATE-ALPHA-4-AMINO-4-DEOXY-L-ARABINOSE ARABINOSYL TRANSFERASE"/>
    <property type="match status" value="1"/>
</dbReference>
<dbReference type="GO" id="GO:0009103">
    <property type="term" value="P:lipopolysaccharide biosynthetic process"/>
    <property type="evidence" value="ECO:0007669"/>
    <property type="project" value="UniProtKB-ARBA"/>
</dbReference>
<feature type="transmembrane region" description="Helical" evidence="8">
    <location>
        <begin position="18"/>
        <end position="41"/>
    </location>
</feature>
<feature type="transmembrane region" description="Helical" evidence="8">
    <location>
        <begin position="93"/>
        <end position="111"/>
    </location>
</feature>
<evidence type="ECO:0000313" key="11">
    <source>
        <dbReference type="Proteomes" id="UP000265742"/>
    </source>
</evidence>
<dbReference type="GO" id="GO:0010041">
    <property type="term" value="P:response to iron(III) ion"/>
    <property type="evidence" value="ECO:0007669"/>
    <property type="project" value="TreeGrafter"/>
</dbReference>
<organism evidence="10 11">
    <name type="scientific">Amnibacterium setariae</name>
    <dbReference type="NCBI Taxonomy" id="2306585"/>
    <lineage>
        <taxon>Bacteria</taxon>
        <taxon>Bacillati</taxon>
        <taxon>Actinomycetota</taxon>
        <taxon>Actinomycetes</taxon>
        <taxon>Micrococcales</taxon>
        <taxon>Microbacteriaceae</taxon>
        <taxon>Amnibacterium</taxon>
    </lineage>
</organism>
<comment type="caution">
    <text evidence="10">The sequence shown here is derived from an EMBL/GenBank/DDBJ whole genome shotgun (WGS) entry which is preliminary data.</text>
</comment>
<keyword evidence="5 8" id="KW-0812">Transmembrane</keyword>
<protein>
    <recommendedName>
        <fullName evidence="9">Glycosyltransferase RgtA/B/C/D-like domain-containing protein</fullName>
    </recommendedName>
</protein>
<comment type="subcellular location">
    <subcellularLocation>
        <location evidence="1">Cell membrane</location>
        <topology evidence="1">Multi-pass membrane protein</topology>
    </subcellularLocation>
</comment>
<dbReference type="AlphaFoldDB" id="A0A3A1U2K7"/>
<evidence type="ECO:0000259" key="9">
    <source>
        <dbReference type="Pfam" id="PF13231"/>
    </source>
</evidence>
<evidence type="ECO:0000256" key="4">
    <source>
        <dbReference type="ARBA" id="ARBA00022679"/>
    </source>
</evidence>
<feature type="domain" description="Glycosyltransferase RgtA/B/C/D-like" evidence="9">
    <location>
        <begin position="78"/>
        <end position="206"/>
    </location>
</feature>
<keyword evidence="4" id="KW-0808">Transferase</keyword>
<dbReference type="OrthoDB" id="5318634at2"/>
<dbReference type="GO" id="GO:0016763">
    <property type="term" value="F:pentosyltransferase activity"/>
    <property type="evidence" value="ECO:0007669"/>
    <property type="project" value="TreeGrafter"/>
</dbReference>
<keyword evidence="2" id="KW-1003">Cell membrane</keyword>
<evidence type="ECO:0000256" key="7">
    <source>
        <dbReference type="ARBA" id="ARBA00023136"/>
    </source>
</evidence>
<reference evidence="11" key="1">
    <citation type="submission" date="2018-09" db="EMBL/GenBank/DDBJ databases">
        <authorList>
            <person name="Kim I."/>
        </authorList>
    </citation>
    <scope>NUCLEOTIDE SEQUENCE [LARGE SCALE GENOMIC DNA]</scope>
    <source>
        <strain evidence="11">DD4a</strain>
    </source>
</reference>
<feature type="transmembrane region" description="Helical" evidence="8">
    <location>
        <begin position="285"/>
        <end position="305"/>
    </location>
</feature>
<feature type="transmembrane region" description="Helical" evidence="8">
    <location>
        <begin position="325"/>
        <end position="351"/>
    </location>
</feature>
<dbReference type="InterPro" id="IPR050297">
    <property type="entry name" value="LipidA_mod_glycosyltrf_83"/>
</dbReference>
<keyword evidence="6 8" id="KW-1133">Transmembrane helix</keyword>
<sequence length="492" mass="50816">MTAAAVPLRRPSPRVRSALAPVLAGLGAAVVAGVQVGRPAVWRDEVASIAMAQRDWDPFRATIAHVDAVHALYYAALHLWFAVVPYSPTTLRLPSVLAAAGTAALLVVLGRRVAGPRAGLAAGALSAVLPAMIWAGGEGRSSAATALLATAATLALVHALDADRRRAVAWVAYGALLALTIAVFADAALLAPAHLVTVLLVGRGRRLPGAAAVVAGVLPTVPLLLLAHAQSGQVSWIAQLGPPPLVPDGVVQQWFRADAVGVAWGAALVVGAVAAAVRRRPVHRLLAVALPWAVLPPVALAATALTGDPLYWPRYVAFTAPAVALLVGALLAALPLPALVAAVLVLGLVAVPQERADRQPRAKAESEIELAARLVAASRGPDDGPAGIVFGQYGDVRGLTTRAAAISYPAAFRGLEDLTARVPLARSTELFGSDLPTSAAVPRATRLRTVWILLDMDSRPKTVVPAAGLRAAGFTETGRFRAPGSLLLRWTR</sequence>
<evidence type="ECO:0000313" key="10">
    <source>
        <dbReference type="EMBL" id="RIX30791.1"/>
    </source>
</evidence>
<evidence type="ECO:0000256" key="5">
    <source>
        <dbReference type="ARBA" id="ARBA00022692"/>
    </source>
</evidence>
<name>A0A3A1U2K7_9MICO</name>
<keyword evidence="11" id="KW-1185">Reference proteome</keyword>
<evidence type="ECO:0000256" key="8">
    <source>
        <dbReference type="SAM" id="Phobius"/>
    </source>
</evidence>
<gene>
    <name evidence="10" type="ORF">D1781_05165</name>
</gene>
<keyword evidence="3" id="KW-0328">Glycosyltransferase</keyword>
<dbReference type="Proteomes" id="UP000265742">
    <property type="component" value="Unassembled WGS sequence"/>
</dbReference>
<dbReference type="InterPro" id="IPR038731">
    <property type="entry name" value="RgtA/B/C-like"/>
</dbReference>
<feature type="transmembrane region" description="Helical" evidence="8">
    <location>
        <begin position="143"/>
        <end position="160"/>
    </location>
</feature>
<evidence type="ECO:0000256" key="6">
    <source>
        <dbReference type="ARBA" id="ARBA00022989"/>
    </source>
</evidence>
<evidence type="ECO:0000256" key="1">
    <source>
        <dbReference type="ARBA" id="ARBA00004651"/>
    </source>
</evidence>
<dbReference type="EMBL" id="QXTG01000001">
    <property type="protein sequence ID" value="RIX30791.1"/>
    <property type="molecule type" value="Genomic_DNA"/>
</dbReference>
<dbReference type="Pfam" id="PF13231">
    <property type="entry name" value="PMT_2"/>
    <property type="match status" value="1"/>
</dbReference>
<accession>A0A3A1U2K7</accession>